<dbReference type="InterPro" id="IPR006094">
    <property type="entry name" value="Oxid_FAD_bind_N"/>
</dbReference>
<keyword evidence="8" id="KW-0503">Monooxygenase</keyword>
<evidence type="ECO:0000256" key="4">
    <source>
        <dbReference type="ARBA" id="ARBA00022617"/>
    </source>
</evidence>
<keyword evidence="7 9" id="KW-0408">Iron</keyword>
<evidence type="ECO:0000256" key="7">
    <source>
        <dbReference type="ARBA" id="ARBA00023004"/>
    </source>
</evidence>
<evidence type="ECO:0000313" key="11">
    <source>
        <dbReference type="EMBL" id="KAF3805094.1"/>
    </source>
</evidence>
<dbReference type="Pfam" id="PF01565">
    <property type="entry name" value="FAD_binding_4"/>
    <property type="match status" value="1"/>
</dbReference>
<comment type="caution">
    <text evidence="11">The sequence shown here is derived from an EMBL/GenBank/DDBJ whole genome shotgun (WGS) entry which is preliminary data.</text>
</comment>
<reference evidence="11" key="1">
    <citation type="journal article" date="2020" name="Phytopathology">
        <title>Genome sequence and comparative analysis of Colletotrichum gloeosporioides isolated from Liriodendron leaves.</title>
        <authorList>
            <person name="Fu F.F."/>
            <person name="Hao Z."/>
            <person name="Wang P."/>
            <person name="Lu Y."/>
            <person name="Xue L.J."/>
            <person name="Wei G."/>
            <person name="Tian Y."/>
            <person name="Baishi H."/>
            <person name="Xu H."/>
            <person name="Shi J."/>
            <person name="Cheng T."/>
            <person name="Wang G."/>
            <person name="Yi Y."/>
            <person name="Chen J."/>
        </authorList>
    </citation>
    <scope>NUCLEOTIDE SEQUENCE</scope>
    <source>
        <strain evidence="11">Lc1</strain>
    </source>
</reference>
<dbReference type="GO" id="GO:0005506">
    <property type="term" value="F:iron ion binding"/>
    <property type="evidence" value="ECO:0007669"/>
    <property type="project" value="InterPro"/>
</dbReference>
<reference evidence="11" key="2">
    <citation type="submission" date="2020-03" db="EMBL/GenBank/DDBJ databases">
        <authorList>
            <person name="Fu F.-F."/>
            <person name="Chen J."/>
        </authorList>
    </citation>
    <scope>NUCLEOTIDE SEQUENCE</scope>
    <source>
        <strain evidence="11">Lc1</strain>
    </source>
</reference>
<evidence type="ECO:0000256" key="2">
    <source>
        <dbReference type="ARBA" id="ARBA00005466"/>
    </source>
</evidence>
<evidence type="ECO:0000259" key="10">
    <source>
        <dbReference type="PROSITE" id="PS51387"/>
    </source>
</evidence>
<dbReference type="Pfam" id="PF08031">
    <property type="entry name" value="BBE"/>
    <property type="match status" value="1"/>
</dbReference>
<dbReference type="GO" id="GO:0004497">
    <property type="term" value="F:monooxygenase activity"/>
    <property type="evidence" value="ECO:0007669"/>
    <property type="project" value="UniProtKB-KW"/>
</dbReference>
<keyword evidence="12" id="KW-1185">Reference proteome</keyword>
<dbReference type="PROSITE" id="PS00086">
    <property type="entry name" value="CYTOCHROME_P450"/>
    <property type="match status" value="1"/>
</dbReference>
<dbReference type="Pfam" id="PF00067">
    <property type="entry name" value="p450"/>
    <property type="match status" value="1"/>
</dbReference>
<dbReference type="InterPro" id="IPR002401">
    <property type="entry name" value="Cyt_P450_E_grp-I"/>
</dbReference>
<dbReference type="PANTHER" id="PTHR24305">
    <property type="entry name" value="CYTOCHROME P450"/>
    <property type="match status" value="1"/>
</dbReference>
<dbReference type="Gene3D" id="3.30.465.10">
    <property type="match status" value="2"/>
</dbReference>
<dbReference type="RefSeq" id="XP_045264253.1">
    <property type="nucleotide sequence ID" value="XM_045405855.1"/>
</dbReference>
<dbReference type="PROSITE" id="PS51387">
    <property type="entry name" value="FAD_PCMH"/>
    <property type="match status" value="1"/>
</dbReference>
<dbReference type="Proteomes" id="UP000613401">
    <property type="component" value="Unassembled WGS sequence"/>
</dbReference>
<dbReference type="InterPro" id="IPR036318">
    <property type="entry name" value="FAD-bd_PCMH-like_sf"/>
</dbReference>
<dbReference type="InterPro" id="IPR050121">
    <property type="entry name" value="Cytochrome_P450_monoxygenase"/>
</dbReference>
<proteinExistence type="inferred from homology"/>
<dbReference type="GeneID" id="69012988"/>
<accession>A0A8H4CJS9</accession>
<evidence type="ECO:0000256" key="3">
    <source>
        <dbReference type="ARBA" id="ARBA00010617"/>
    </source>
</evidence>
<feature type="domain" description="FAD-binding PCMH-type" evidence="10">
    <location>
        <begin position="569"/>
        <end position="755"/>
    </location>
</feature>
<keyword evidence="5 9" id="KW-0479">Metal-binding</keyword>
<evidence type="ECO:0000256" key="6">
    <source>
        <dbReference type="ARBA" id="ARBA00023002"/>
    </source>
</evidence>
<evidence type="ECO:0000256" key="5">
    <source>
        <dbReference type="ARBA" id="ARBA00022723"/>
    </source>
</evidence>
<dbReference type="GO" id="GO:0020037">
    <property type="term" value="F:heme binding"/>
    <property type="evidence" value="ECO:0007669"/>
    <property type="project" value="InterPro"/>
</dbReference>
<dbReference type="PRINTS" id="PR00385">
    <property type="entry name" value="P450"/>
</dbReference>
<comment type="cofactor">
    <cofactor evidence="1 9">
        <name>heme</name>
        <dbReference type="ChEBI" id="CHEBI:30413"/>
    </cofactor>
</comment>
<comment type="similarity">
    <text evidence="3">Belongs to the cytochrome P450 family.</text>
</comment>
<organism evidence="11 12">
    <name type="scientific">Colletotrichum gloeosporioides</name>
    <name type="common">Anthracnose fungus</name>
    <name type="synonym">Glomerella cingulata</name>
    <dbReference type="NCBI Taxonomy" id="474922"/>
    <lineage>
        <taxon>Eukaryota</taxon>
        <taxon>Fungi</taxon>
        <taxon>Dikarya</taxon>
        <taxon>Ascomycota</taxon>
        <taxon>Pezizomycotina</taxon>
        <taxon>Sordariomycetes</taxon>
        <taxon>Hypocreomycetidae</taxon>
        <taxon>Glomerellales</taxon>
        <taxon>Glomerellaceae</taxon>
        <taxon>Colletotrichum</taxon>
        <taxon>Colletotrichum gloeosporioides species complex</taxon>
    </lineage>
</organism>
<dbReference type="InterPro" id="IPR001128">
    <property type="entry name" value="Cyt_P450"/>
</dbReference>
<dbReference type="PANTHER" id="PTHR24305:SF237">
    <property type="entry name" value="CYTOCHROME P450 MONOOXYGENASE ATNE-RELATED"/>
    <property type="match status" value="1"/>
</dbReference>
<dbReference type="CDD" id="cd11061">
    <property type="entry name" value="CYP67-like"/>
    <property type="match status" value="1"/>
</dbReference>
<dbReference type="EMBL" id="WVTB01000047">
    <property type="protein sequence ID" value="KAF3805094.1"/>
    <property type="molecule type" value="Genomic_DNA"/>
</dbReference>
<dbReference type="InterPro" id="IPR016169">
    <property type="entry name" value="FAD-bd_PCMH_sub2"/>
</dbReference>
<dbReference type="Gene3D" id="1.10.630.10">
    <property type="entry name" value="Cytochrome P450"/>
    <property type="match status" value="1"/>
</dbReference>
<name>A0A8H4CJS9_COLGL</name>
<dbReference type="InterPro" id="IPR036396">
    <property type="entry name" value="Cyt_P450_sf"/>
</dbReference>
<keyword evidence="6" id="KW-0560">Oxidoreductase</keyword>
<gene>
    <name evidence="11" type="ORF">GCG54_00005839</name>
</gene>
<keyword evidence="4 9" id="KW-0349">Heme</keyword>
<comment type="similarity">
    <text evidence="2">Belongs to the oxygen-dependent FAD-linked oxidoreductase family.</text>
</comment>
<dbReference type="SUPFAM" id="SSF56176">
    <property type="entry name" value="FAD-binding/transporter-associated domain-like"/>
    <property type="match status" value="1"/>
</dbReference>
<dbReference type="SUPFAM" id="SSF48264">
    <property type="entry name" value="Cytochrome P450"/>
    <property type="match status" value="1"/>
</dbReference>
<sequence>MSYLSLAAFAAVTFVVAFLVKQLVWHPLAAYPGPLLGRCTNLYAAYHAWRGTLHIDMYRCHQKYGPVVRYSPSRLLINSSTAAREISSHGANVIKSKAYQALVHSAPNTLTIRNREDHARRRRILSLAFSDAQLRAYEAILLRHIETLCLNLSDNAKSQASSSGSEALDMSHQCDYFTFDIMSEVIFGMKYNALREPKYRFVMSALEASNVRISALVQASSLALGRVDKYLFAESIKSRNKFLGFLGSLLKSRAKASFSDNGNVFSYLETAKDPDGESTLSKSEIRAESATLVVAGSDTSSTTLAATLFYLSGNARAYARLCHEIRSTFDSVEDIRIGAKLSSCNYLRACIDEALRMSPPVGGGIDVGTGIYSLHHHDDYFDSPFEYKPERWVVGEGGSTKESELARTAFYPFSSGPRSCVGKGFAYHEITLTLAHILYRFDFTRSTKDQKSFGGSTGNVNEFQMWDHVTSAKKAEFEFLTPNDICWPSDKEWGRFNSSIAGNLIQTAPPAAPCYAGPNRDAAACEAVTQGWSTATFQASQPIGYDYPLNSSCPLAQFTANAPSANCTIGNSPVFAVNVTDEEHISKAVEFAKKNNIRVVIKSTGHDFLQRSTGYGSLSIWLQNYRKGFNFHDDFQVVNDCPKTDWKGSALTITGAYSWSDIYPTAFEKNLIVVGGNNRGPCATGGWTQGGGHSPVTRFYGLGADQVLSARVVLASGEIVTASPCNNSDLFYAIRGGGGGTYGVVTQMTVKTYPTKNIDAIDVVIGTASTSANASAKFIDAMTDIYSSYPYLSEVGFAGYGAWAMNSPVPIGGNFSTFYTQTFTTLGNDAAEATRLFKPIAEKITPLKDAGFTVSITQKAYTDYGAYYANKSGTDATVGGVSALASRLLGKSALEGNRDQLRKAMDIMAGKDGKAVFHTIVHHGLQTAQETRDKSSAVQPGWYDAVILDIFERPILSGELSVSSNIDLFDDVRQNVLPVYRELSPSTGTYMNEADWGDTNFQEDFYSSNWKQLIEIKTKYDPSGVFYCQTCVALEKAAVTVAMVEPKACALAGNARVQQNQPDHA</sequence>
<evidence type="ECO:0000313" key="12">
    <source>
        <dbReference type="Proteomes" id="UP000613401"/>
    </source>
</evidence>
<dbReference type="PRINTS" id="PR00463">
    <property type="entry name" value="EP450I"/>
</dbReference>
<dbReference type="InterPro" id="IPR016166">
    <property type="entry name" value="FAD-bd_PCMH"/>
</dbReference>
<feature type="binding site" description="axial binding residue" evidence="9">
    <location>
        <position position="420"/>
    </location>
    <ligand>
        <name>heme</name>
        <dbReference type="ChEBI" id="CHEBI:30413"/>
    </ligand>
    <ligandPart>
        <name>Fe</name>
        <dbReference type="ChEBI" id="CHEBI:18248"/>
    </ligandPart>
</feature>
<evidence type="ECO:0000256" key="1">
    <source>
        <dbReference type="ARBA" id="ARBA00001971"/>
    </source>
</evidence>
<evidence type="ECO:0000256" key="9">
    <source>
        <dbReference type="PIRSR" id="PIRSR602401-1"/>
    </source>
</evidence>
<evidence type="ECO:0000256" key="8">
    <source>
        <dbReference type="ARBA" id="ARBA00023033"/>
    </source>
</evidence>
<dbReference type="InterPro" id="IPR017972">
    <property type="entry name" value="Cyt_P450_CS"/>
</dbReference>
<dbReference type="GO" id="GO:0016705">
    <property type="term" value="F:oxidoreductase activity, acting on paired donors, with incorporation or reduction of molecular oxygen"/>
    <property type="evidence" value="ECO:0007669"/>
    <property type="project" value="InterPro"/>
</dbReference>
<protein>
    <submittedName>
        <fullName evidence="11">FAD-linked oxidoreductase apf9</fullName>
    </submittedName>
</protein>
<dbReference type="AlphaFoldDB" id="A0A8H4CJS9"/>
<dbReference type="GO" id="GO:0071949">
    <property type="term" value="F:FAD binding"/>
    <property type="evidence" value="ECO:0007669"/>
    <property type="project" value="InterPro"/>
</dbReference>
<dbReference type="InterPro" id="IPR012951">
    <property type="entry name" value="BBE"/>
</dbReference>